<dbReference type="EMBL" id="VHSG01000006">
    <property type="protein sequence ID" value="TQV84080.1"/>
    <property type="molecule type" value="Genomic_DNA"/>
</dbReference>
<name>A0A545U3M6_9GAMM</name>
<evidence type="ECO:0000256" key="1">
    <source>
        <dbReference type="SAM" id="Coils"/>
    </source>
</evidence>
<proteinExistence type="predicted"/>
<evidence type="ECO:0000313" key="2">
    <source>
        <dbReference type="EMBL" id="TQV84080.1"/>
    </source>
</evidence>
<dbReference type="OrthoDB" id="9849447at2"/>
<dbReference type="Proteomes" id="UP000319732">
    <property type="component" value="Unassembled WGS sequence"/>
</dbReference>
<comment type="caution">
    <text evidence="2">The sequence shown here is derived from an EMBL/GenBank/DDBJ whole genome shotgun (WGS) entry which is preliminary data.</text>
</comment>
<dbReference type="RefSeq" id="WP_142903160.1">
    <property type="nucleotide sequence ID" value="NZ_ML660089.1"/>
</dbReference>
<evidence type="ECO:0000313" key="3">
    <source>
        <dbReference type="Proteomes" id="UP000319732"/>
    </source>
</evidence>
<protein>
    <submittedName>
        <fullName evidence="2">Uncharacterized protein</fullName>
    </submittedName>
</protein>
<sequence>MKKTRYYLQEQVESREDAEKIEQLERILVIRKNRQERLQSKTRELRRNLMKKEKELQEERVKAQEMAEQTQLTIKLLRQENTKKVLTVNEIFHWNNMEVGLDKKVKKGFEGCDEIEQQKHVELFKLDEHMKTYKQAVIDTEKIALIKKELEEEQG</sequence>
<organism evidence="2 3">
    <name type="scientific">Exilibacterium tricleocarpae</name>
    <dbReference type="NCBI Taxonomy" id="2591008"/>
    <lineage>
        <taxon>Bacteria</taxon>
        <taxon>Pseudomonadati</taxon>
        <taxon>Pseudomonadota</taxon>
        <taxon>Gammaproteobacteria</taxon>
        <taxon>Cellvibrionales</taxon>
        <taxon>Cellvibrionaceae</taxon>
        <taxon>Exilibacterium</taxon>
    </lineage>
</organism>
<accession>A0A545U3M6</accession>
<dbReference type="AlphaFoldDB" id="A0A545U3M6"/>
<keyword evidence="1" id="KW-0175">Coiled coil</keyword>
<feature type="coiled-coil region" evidence="1">
    <location>
        <begin position="21"/>
        <end position="80"/>
    </location>
</feature>
<gene>
    <name evidence="2" type="ORF">FKG94_05280</name>
</gene>
<keyword evidence="3" id="KW-1185">Reference proteome</keyword>
<reference evidence="2 3" key="1">
    <citation type="submission" date="2019-06" db="EMBL/GenBank/DDBJ databases">
        <title>Whole genome sequence for Cellvibrionaceae sp. R142.</title>
        <authorList>
            <person name="Wang G."/>
        </authorList>
    </citation>
    <scope>NUCLEOTIDE SEQUENCE [LARGE SCALE GENOMIC DNA]</scope>
    <source>
        <strain evidence="2 3">R142</strain>
    </source>
</reference>